<dbReference type="SUPFAM" id="SSF52540">
    <property type="entry name" value="P-loop containing nucleoside triphosphate hydrolases"/>
    <property type="match status" value="1"/>
</dbReference>
<dbReference type="Pfam" id="PF09269">
    <property type="entry name" value="DUF1967"/>
    <property type="match status" value="1"/>
</dbReference>
<dbReference type="EMBL" id="CP095073">
    <property type="protein sequence ID" value="UOQ46444.1"/>
    <property type="molecule type" value="Genomic_DNA"/>
</dbReference>
<feature type="binding site" evidence="9">
    <location>
        <begin position="212"/>
        <end position="215"/>
    </location>
    <ligand>
        <name>GTP</name>
        <dbReference type="ChEBI" id="CHEBI:37565"/>
    </ligand>
</feature>
<dbReference type="NCBIfam" id="NF008954">
    <property type="entry name" value="PRK12296.1"/>
    <property type="match status" value="1"/>
</dbReference>
<keyword evidence="3 9" id="KW-0963">Cytoplasm</keyword>
<accession>A0ABY4EQF9</accession>
<dbReference type="InterPro" id="IPR006074">
    <property type="entry name" value="GTP1-OBG_CS"/>
</dbReference>
<dbReference type="InterPro" id="IPR027417">
    <property type="entry name" value="P-loop_NTPase"/>
</dbReference>
<feature type="domain" description="OCT" evidence="11">
    <location>
        <begin position="348"/>
        <end position="426"/>
    </location>
</feature>
<dbReference type="SUPFAM" id="SSF102741">
    <property type="entry name" value="Obg GTP-binding protein C-terminal domain"/>
    <property type="match status" value="1"/>
</dbReference>
<dbReference type="PROSITE" id="PS51881">
    <property type="entry name" value="OCT"/>
    <property type="match status" value="1"/>
</dbReference>
<evidence type="ECO:0000256" key="1">
    <source>
        <dbReference type="ARBA" id="ARBA00001946"/>
    </source>
</evidence>
<keyword evidence="4 9" id="KW-0479">Metal-binding</keyword>
<dbReference type="InterPro" id="IPR014100">
    <property type="entry name" value="GTP-bd_Obg/CgtA"/>
</dbReference>
<dbReference type="InterPro" id="IPR031167">
    <property type="entry name" value="G_OBG"/>
</dbReference>
<evidence type="ECO:0000256" key="6">
    <source>
        <dbReference type="ARBA" id="ARBA00022801"/>
    </source>
</evidence>
<dbReference type="Gene3D" id="3.30.300.350">
    <property type="entry name" value="GTP-binding protein OBG, C-terminal domain"/>
    <property type="match status" value="1"/>
</dbReference>
<keyword evidence="8 9" id="KW-0342">GTP-binding</keyword>
<evidence type="ECO:0000313" key="14">
    <source>
        <dbReference type="Proteomes" id="UP000831787"/>
    </source>
</evidence>
<dbReference type="NCBIfam" id="TIGR02729">
    <property type="entry name" value="Obg_CgtA"/>
    <property type="match status" value="1"/>
</dbReference>
<dbReference type="Pfam" id="PF01926">
    <property type="entry name" value="MMR_HSR1"/>
    <property type="match status" value="1"/>
</dbReference>
<dbReference type="InterPro" id="IPR036346">
    <property type="entry name" value="GTP-bd_prot_GTP1/OBG_C_sf"/>
</dbReference>
<feature type="binding site" evidence="9">
    <location>
        <begin position="190"/>
        <end position="194"/>
    </location>
    <ligand>
        <name>GTP</name>
        <dbReference type="ChEBI" id="CHEBI:37565"/>
    </ligand>
</feature>
<dbReference type="RefSeq" id="WP_244713719.1">
    <property type="nucleotide sequence ID" value="NZ_CP095073.1"/>
</dbReference>
<dbReference type="InterPro" id="IPR036726">
    <property type="entry name" value="GTP1_OBG_dom_sf"/>
</dbReference>
<protein>
    <recommendedName>
        <fullName evidence="9">GTPase Obg</fullName>
        <ecNumber evidence="9">3.6.5.-</ecNumber>
    </recommendedName>
    <alternativeName>
        <fullName evidence="9">GTP-binding protein Obg</fullName>
    </alternativeName>
</protein>
<organism evidence="13 14">
    <name type="scientific">Halobacillus salinarum</name>
    <dbReference type="NCBI Taxonomy" id="2932257"/>
    <lineage>
        <taxon>Bacteria</taxon>
        <taxon>Bacillati</taxon>
        <taxon>Bacillota</taxon>
        <taxon>Bacilli</taxon>
        <taxon>Bacillales</taxon>
        <taxon>Bacillaceae</taxon>
        <taxon>Halobacillus</taxon>
    </lineage>
</organism>
<dbReference type="PIRSF" id="PIRSF002401">
    <property type="entry name" value="GTP_bd_Obg/CgtA"/>
    <property type="match status" value="1"/>
</dbReference>
<proteinExistence type="inferred from homology"/>
<dbReference type="PANTHER" id="PTHR11702">
    <property type="entry name" value="DEVELOPMENTALLY REGULATED GTP-BINDING PROTEIN-RELATED"/>
    <property type="match status" value="1"/>
</dbReference>
<feature type="binding site" evidence="9">
    <location>
        <begin position="310"/>
        <end position="312"/>
    </location>
    <ligand>
        <name>GTP</name>
        <dbReference type="ChEBI" id="CHEBI:37565"/>
    </ligand>
</feature>
<dbReference type="CDD" id="cd01898">
    <property type="entry name" value="Obg"/>
    <property type="match status" value="1"/>
</dbReference>
<dbReference type="SUPFAM" id="SSF82051">
    <property type="entry name" value="Obg GTP-binding protein N-terminal domain"/>
    <property type="match status" value="1"/>
</dbReference>
<dbReference type="InterPro" id="IPR015349">
    <property type="entry name" value="OCT_dom"/>
</dbReference>
<feature type="binding site" evidence="9">
    <location>
        <begin position="282"/>
        <end position="285"/>
    </location>
    <ligand>
        <name>GTP</name>
        <dbReference type="ChEBI" id="CHEBI:37565"/>
    </ligand>
</feature>
<name>A0ABY4EQF9_9BACI</name>
<sequence length="426" mass="47372">MFVDQVKVFVKGGDGGNGLVAYRREKYVPKGGPSGGDGGDGGDVIFEVDEGLNTLMDFRYQHHFKAKRGENGMNQKQHGKNAAPLVVSVPPGTTVKDLDTGRVIADLTEHKQRAVIAKGGRGGRGNARFATARNPAPEIAENGEPGHELEVQVELKLLADVGLVGFPSVGKSTFLSVVTAARPKIADYHFTTLSPNLGVVETKDQRSFVMADLPGLIEGAHEGVGLGHQFLRHVERTRLLLHVVDMSGTEGRDPYEDYLTINHELSSYDSRLQTRPQIVVANKMDMPEAPEKLEEFKKQLGEGVQVFPVSTITRDGIDELLYAAADKLDDIPKQEKPVEEMEERVVYKYEKEEASFKVTRDDDGAYVLYGEKIESLFRRTDFTRDQSINRFARQMRSMGVDEELRKRGAKDGDTVRLLDYEFEFVD</sequence>
<comment type="function">
    <text evidence="9">An essential GTPase which binds GTP, GDP and possibly (p)ppGpp with moderate affinity, with high nucleotide exchange rates and a fairly low GTP hydrolysis rate. Plays a role in control of the cell cycle, stress response, ribosome biogenesis and in those bacteria that undergo differentiation, in morphogenesis control.</text>
</comment>
<dbReference type="HAMAP" id="MF_01454">
    <property type="entry name" value="GTPase_Obg"/>
    <property type="match status" value="1"/>
</dbReference>
<dbReference type="Proteomes" id="UP000831787">
    <property type="component" value="Chromosome"/>
</dbReference>
<evidence type="ECO:0000259" key="10">
    <source>
        <dbReference type="PROSITE" id="PS51710"/>
    </source>
</evidence>
<evidence type="ECO:0000256" key="3">
    <source>
        <dbReference type="ARBA" id="ARBA00022490"/>
    </source>
</evidence>
<evidence type="ECO:0000313" key="13">
    <source>
        <dbReference type="EMBL" id="UOQ46444.1"/>
    </source>
</evidence>
<dbReference type="InterPro" id="IPR006169">
    <property type="entry name" value="GTP1_OBG_dom"/>
</dbReference>
<dbReference type="NCBIfam" id="TIGR03595">
    <property type="entry name" value="Obg_CgtA_exten"/>
    <property type="match status" value="1"/>
</dbReference>
<dbReference type="Gene3D" id="3.40.50.300">
    <property type="entry name" value="P-loop containing nucleotide triphosphate hydrolases"/>
    <property type="match status" value="1"/>
</dbReference>
<evidence type="ECO:0000256" key="4">
    <source>
        <dbReference type="ARBA" id="ARBA00022723"/>
    </source>
</evidence>
<feature type="binding site" evidence="9">
    <location>
        <begin position="165"/>
        <end position="172"/>
    </location>
    <ligand>
        <name>GTP</name>
        <dbReference type="ChEBI" id="CHEBI:37565"/>
    </ligand>
</feature>
<feature type="domain" description="OBG-type G" evidence="10">
    <location>
        <begin position="159"/>
        <end position="329"/>
    </location>
</feature>
<evidence type="ECO:0000256" key="2">
    <source>
        <dbReference type="ARBA" id="ARBA00007699"/>
    </source>
</evidence>
<evidence type="ECO:0000256" key="9">
    <source>
        <dbReference type="HAMAP-Rule" id="MF_01454"/>
    </source>
</evidence>
<evidence type="ECO:0000259" key="12">
    <source>
        <dbReference type="PROSITE" id="PS51883"/>
    </source>
</evidence>
<dbReference type="PROSITE" id="PS51710">
    <property type="entry name" value="G_OBG"/>
    <property type="match status" value="1"/>
</dbReference>
<comment type="subunit">
    <text evidence="9">Monomer.</text>
</comment>
<evidence type="ECO:0000259" key="11">
    <source>
        <dbReference type="PROSITE" id="PS51881"/>
    </source>
</evidence>
<dbReference type="PROSITE" id="PS51883">
    <property type="entry name" value="OBG"/>
    <property type="match status" value="1"/>
</dbReference>
<keyword evidence="7 9" id="KW-0460">Magnesium</keyword>
<comment type="cofactor">
    <cofactor evidence="1 9">
        <name>Mg(2+)</name>
        <dbReference type="ChEBI" id="CHEBI:18420"/>
    </cofactor>
</comment>
<dbReference type="PROSITE" id="PS00905">
    <property type="entry name" value="GTP1_OBG"/>
    <property type="match status" value="1"/>
</dbReference>
<evidence type="ECO:0000256" key="7">
    <source>
        <dbReference type="ARBA" id="ARBA00022842"/>
    </source>
</evidence>
<evidence type="ECO:0000256" key="5">
    <source>
        <dbReference type="ARBA" id="ARBA00022741"/>
    </source>
</evidence>
<reference evidence="13 14" key="1">
    <citation type="submission" date="2022-04" db="EMBL/GenBank/DDBJ databases">
        <title>Halobacillus sp. isolated from saltern.</title>
        <authorList>
            <person name="Won M."/>
            <person name="Lee C.-M."/>
            <person name="Woen H.-Y."/>
            <person name="Kwon S.-W."/>
        </authorList>
    </citation>
    <scope>NUCLEOTIDE SEQUENCE [LARGE SCALE GENOMIC DNA]</scope>
    <source>
        <strain evidence="13 14">SSBR10-3</strain>
    </source>
</reference>
<dbReference type="InterPro" id="IPR006073">
    <property type="entry name" value="GTP-bd"/>
</dbReference>
<comment type="similarity">
    <text evidence="2 9">Belongs to the TRAFAC class OBG-HflX-like GTPase superfamily. OBG GTPase family.</text>
</comment>
<feature type="binding site" evidence="9">
    <location>
        <position position="172"/>
    </location>
    <ligand>
        <name>Mg(2+)</name>
        <dbReference type="ChEBI" id="CHEBI:18420"/>
    </ligand>
</feature>
<feature type="domain" description="Obg" evidence="12">
    <location>
        <begin position="1"/>
        <end position="158"/>
    </location>
</feature>
<dbReference type="NCBIfam" id="NF008956">
    <property type="entry name" value="PRK12299.1"/>
    <property type="match status" value="1"/>
</dbReference>
<keyword evidence="6 9" id="KW-0378">Hydrolase</keyword>
<dbReference type="EC" id="3.6.5.-" evidence="9"/>
<comment type="subcellular location">
    <subcellularLocation>
        <location evidence="9">Cytoplasm</location>
    </subcellularLocation>
</comment>
<dbReference type="PANTHER" id="PTHR11702:SF31">
    <property type="entry name" value="MITOCHONDRIAL RIBOSOME-ASSOCIATED GTPASE 2"/>
    <property type="match status" value="1"/>
</dbReference>
<keyword evidence="5 9" id="KW-0547">Nucleotide-binding</keyword>
<dbReference type="InterPro" id="IPR045086">
    <property type="entry name" value="OBG_GTPase"/>
</dbReference>
<dbReference type="PRINTS" id="PR00326">
    <property type="entry name" value="GTP1OBG"/>
</dbReference>
<gene>
    <name evidence="13" type="primary">obgE</name>
    <name evidence="9" type="synonym">obg</name>
    <name evidence="13" type="ORF">MUN89_10300</name>
</gene>
<evidence type="ECO:0000256" key="8">
    <source>
        <dbReference type="ARBA" id="ARBA00023134"/>
    </source>
</evidence>
<dbReference type="Pfam" id="PF01018">
    <property type="entry name" value="GTP1_OBG"/>
    <property type="match status" value="1"/>
</dbReference>
<dbReference type="NCBIfam" id="NF008955">
    <property type="entry name" value="PRK12297.1"/>
    <property type="match status" value="1"/>
</dbReference>
<dbReference type="Gene3D" id="2.70.210.12">
    <property type="entry name" value="GTP1/OBG domain"/>
    <property type="match status" value="1"/>
</dbReference>
<feature type="binding site" evidence="9">
    <location>
        <position position="192"/>
    </location>
    <ligand>
        <name>Mg(2+)</name>
        <dbReference type="ChEBI" id="CHEBI:18420"/>
    </ligand>
</feature>
<keyword evidence="14" id="KW-1185">Reference proteome</keyword>